<evidence type="ECO:0000313" key="1">
    <source>
        <dbReference type="EMBL" id="KAH8037652.1"/>
    </source>
</evidence>
<evidence type="ECO:0000313" key="2">
    <source>
        <dbReference type="Proteomes" id="UP000821866"/>
    </source>
</evidence>
<reference evidence="1" key="2">
    <citation type="submission" date="2021-09" db="EMBL/GenBank/DDBJ databases">
        <authorList>
            <person name="Jia N."/>
            <person name="Wang J."/>
            <person name="Shi W."/>
            <person name="Du L."/>
            <person name="Sun Y."/>
            <person name="Zhan W."/>
            <person name="Jiang J."/>
            <person name="Wang Q."/>
            <person name="Zhang B."/>
            <person name="Ji P."/>
            <person name="Sakyi L.B."/>
            <person name="Cui X."/>
            <person name="Yuan T."/>
            <person name="Jiang B."/>
            <person name="Yang W."/>
            <person name="Lam T.T.-Y."/>
            <person name="Chang Q."/>
            <person name="Ding S."/>
            <person name="Wang X."/>
            <person name="Zhu J."/>
            <person name="Ruan X."/>
            <person name="Zhao L."/>
            <person name="Wei J."/>
            <person name="Que T."/>
            <person name="Du C."/>
            <person name="Cheng J."/>
            <person name="Dai P."/>
            <person name="Han X."/>
            <person name="Huang E."/>
            <person name="Gao Y."/>
            <person name="Liu J."/>
            <person name="Shao H."/>
            <person name="Ye R."/>
            <person name="Li L."/>
            <person name="Wei W."/>
            <person name="Wang X."/>
            <person name="Wang C."/>
            <person name="Huo Q."/>
            <person name="Li W."/>
            <person name="Guo W."/>
            <person name="Chen H."/>
            <person name="Chen S."/>
            <person name="Zhou L."/>
            <person name="Zhou L."/>
            <person name="Ni X."/>
            <person name="Tian J."/>
            <person name="Zhou Y."/>
            <person name="Sheng Y."/>
            <person name="Liu T."/>
            <person name="Pan Y."/>
            <person name="Xia L."/>
            <person name="Li J."/>
            <person name="Zhao F."/>
            <person name="Cao W."/>
        </authorList>
    </citation>
    <scope>NUCLEOTIDE SEQUENCE</scope>
    <source>
        <strain evidence="1">Rmic-2018</strain>
        <tissue evidence="1">Larvae</tissue>
    </source>
</reference>
<dbReference type="Proteomes" id="UP000821866">
    <property type="component" value="Chromosome 10"/>
</dbReference>
<reference evidence="1" key="1">
    <citation type="journal article" date="2020" name="Cell">
        <title>Large-Scale Comparative Analyses of Tick Genomes Elucidate Their Genetic Diversity and Vector Capacities.</title>
        <authorList>
            <consortium name="Tick Genome and Microbiome Consortium (TIGMIC)"/>
            <person name="Jia N."/>
            <person name="Wang J."/>
            <person name="Shi W."/>
            <person name="Du L."/>
            <person name="Sun Y."/>
            <person name="Zhan W."/>
            <person name="Jiang J.F."/>
            <person name="Wang Q."/>
            <person name="Zhang B."/>
            <person name="Ji P."/>
            <person name="Bell-Sakyi L."/>
            <person name="Cui X.M."/>
            <person name="Yuan T.T."/>
            <person name="Jiang B.G."/>
            <person name="Yang W.F."/>
            <person name="Lam T.T."/>
            <person name="Chang Q.C."/>
            <person name="Ding S.J."/>
            <person name="Wang X.J."/>
            <person name="Zhu J.G."/>
            <person name="Ruan X.D."/>
            <person name="Zhao L."/>
            <person name="Wei J.T."/>
            <person name="Ye R.Z."/>
            <person name="Que T.C."/>
            <person name="Du C.H."/>
            <person name="Zhou Y.H."/>
            <person name="Cheng J.X."/>
            <person name="Dai P.F."/>
            <person name="Guo W.B."/>
            <person name="Han X.H."/>
            <person name="Huang E.J."/>
            <person name="Li L.F."/>
            <person name="Wei W."/>
            <person name="Gao Y.C."/>
            <person name="Liu J.Z."/>
            <person name="Shao H.Z."/>
            <person name="Wang X."/>
            <person name="Wang C.C."/>
            <person name="Yang T.C."/>
            <person name="Huo Q.B."/>
            <person name="Li W."/>
            <person name="Chen H.Y."/>
            <person name="Chen S.E."/>
            <person name="Zhou L.G."/>
            <person name="Ni X.B."/>
            <person name="Tian J.H."/>
            <person name="Sheng Y."/>
            <person name="Liu T."/>
            <person name="Pan Y.S."/>
            <person name="Xia L.Y."/>
            <person name="Li J."/>
            <person name="Zhao F."/>
            <person name="Cao W.C."/>
        </authorList>
    </citation>
    <scope>NUCLEOTIDE SEQUENCE</scope>
    <source>
        <strain evidence="1">Rmic-2018</strain>
    </source>
</reference>
<proteinExistence type="predicted"/>
<keyword evidence="2" id="KW-1185">Reference proteome</keyword>
<gene>
    <name evidence="1" type="ORF">HPB51_015086</name>
</gene>
<organism evidence="1 2">
    <name type="scientific">Rhipicephalus microplus</name>
    <name type="common">Cattle tick</name>
    <name type="synonym">Boophilus microplus</name>
    <dbReference type="NCBI Taxonomy" id="6941"/>
    <lineage>
        <taxon>Eukaryota</taxon>
        <taxon>Metazoa</taxon>
        <taxon>Ecdysozoa</taxon>
        <taxon>Arthropoda</taxon>
        <taxon>Chelicerata</taxon>
        <taxon>Arachnida</taxon>
        <taxon>Acari</taxon>
        <taxon>Parasitiformes</taxon>
        <taxon>Ixodida</taxon>
        <taxon>Ixodoidea</taxon>
        <taxon>Ixodidae</taxon>
        <taxon>Rhipicephalinae</taxon>
        <taxon>Rhipicephalus</taxon>
        <taxon>Boophilus</taxon>
    </lineage>
</organism>
<comment type="caution">
    <text evidence="1">The sequence shown here is derived from an EMBL/GenBank/DDBJ whole genome shotgun (WGS) entry which is preliminary data.</text>
</comment>
<sequence length="211" mass="23920">MVVFVASAFPSDAPDQWPTKIMELHRLAKNAYRLCRASEGLHADLVGELYSAKSRGVGFVLSKFEQLHPIWCFYTPVVADDKCYLFPPNMFVPEVLYKSSDFKDEFSIAYVNHLKQNGVDDTPDVRKDVDFFFNVEQTVAAVRTHFCSVYCQAVVKPKKQMESVHEVKSRVAALKNDTQMKITDGNCLSEPISTGFLKNCTVPSLYLFSRI</sequence>
<name>A0A9J6ETX4_RHIMP</name>
<accession>A0A9J6ETX4</accession>
<protein>
    <submittedName>
        <fullName evidence="1">Uncharacterized protein</fullName>
    </submittedName>
</protein>
<dbReference type="EMBL" id="JABSTU010000002">
    <property type="protein sequence ID" value="KAH8037652.1"/>
    <property type="molecule type" value="Genomic_DNA"/>
</dbReference>
<dbReference type="AlphaFoldDB" id="A0A9J6ETX4"/>